<gene>
    <name evidence="3" type="ORF">F3Y22_tig00109996pilonHSYRG00017</name>
</gene>
<organism evidence="3 4">
    <name type="scientific">Hibiscus syriacus</name>
    <name type="common">Rose of Sharon</name>
    <dbReference type="NCBI Taxonomy" id="106335"/>
    <lineage>
        <taxon>Eukaryota</taxon>
        <taxon>Viridiplantae</taxon>
        <taxon>Streptophyta</taxon>
        <taxon>Embryophyta</taxon>
        <taxon>Tracheophyta</taxon>
        <taxon>Spermatophyta</taxon>
        <taxon>Magnoliopsida</taxon>
        <taxon>eudicotyledons</taxon>
        <taxon>Gunneridae</taxon>
        <taxon>Pentapetalae</taxon>
        <taxon>rosids</taxon>
        <taxon>malvids</taxon>
        <taxon>Malvales</taxon>
        <taxon>Malvaceae</taxon>
        <taxon>Malvoideae</taxon>
        <taxon>Hibiscus</taxon>
    </lineage>
</organism>
<dbReference type="OrthoDB" id="1909968at2759"/>
<evidence type="ECO:0000313" key="3">
    <source>
        <dbReference type="EMBL" id="KAE8718710.1"/>
    </source>
</evidence>
<evidence type="ECO:0000256" key="1">
    <source>
        <dbReference type="SAM" id="MobiDB-lite"/>
    </source>
</evidence>
<dbReference type="PROSITE" id="PS50004">
    <property type="entry name" value="C2"/>
    <property type="match status" value="1"/>
</dbReference>
<dbReference type="InterPro" id="IPR035892">
    <property type="entry name" value="C2_domain_sf"/>
</dbReference>
<dbReference type="PANTHER" id="PTHR32246:SF103">
    <property type="entry name" value="CALCIUM-DEPENDENT LIPID-BINDING (CALB DOMAIN) FAMILY PROTEIN"/>
    <property type="match status" value="1"/>
</dbReference>
<dbReference type="CDD" id="cd04051">
    <property type="entry name" value="C2_SRC2_like"/>
    <property type="match status" value="1"/>
</dbReference>
<feature type="compositionally biased region" description="Basic residues" evidence="1">
    <location>
        <begin position="223"/>
        <end position="232"/>
    </location>
</feature>
<dbReference type="SMART" id="SM00239">
    <property type="entry name" value="C2"/>
    <property type="match status" value="1"/>
</dbReference>
<dbReference type="Pfam" id="PF00168">
    <property type="entry name" value="C2"/>
    <property type="match status" value="1"/>
</dbReference>
<dbReference type="AlphaFoldDB" id="A0A6A3BNW2"/>
<protein>
    <submittedName>
        <fullName evidence="3">Plasmodesmata-located protein 2</fullName>
    </submittedName>
</protein>
<sequence length="277" mass="29765">MNVSPMHPGFLEITLISAQDLHPVSKHMKTYAVVWLQHDENNKQATNVDQAGGTNPSWNHRFTFRASKKFLNSEDAAISIEVCAAAWKKDATVGSVNVLIKDILELPSKGADATGTVALPLRRPSGKSQGLLNVEVSLKLTVEDHSGSLVNGNSLCNSDVGPSASIVAAAIAKGLYTPPVTNPSEEAERIKEWTKKEREKEALERLQKEAPARSFSASFQSRKSSRSRSSKGKKSEGTKLFACLGCEIAILAAEVAVGMKVVGGGKVGRNVEIKFVI</sequence>
<comment type="caution">
    <text evidence="3">The sequence shown here is derived from an EMBL/GenBank/DDBJ whole genome shotgun (WGS) entry which is preliminary data.</text>
</comment>
<dbReference type="InterPro" id="IPR000008">
    <property type="entry name" value="C2_dom"/>
</dbReference>
<keyword evidence="4" id="KW-1185">Reference proteome</keyword>
<dbReference type="Proteomes" id="UP000436088">
    <property type="component" value="Unassembled WGS sequence"/>
</dbReference>
<feature type="region of interest" description="Disordered" evidence="1">
    <location>
        <begin position="202"/>
        <end position="233"/>
    </location>
</feature>
<dbReference type="Gene3D" id="2.60.40.150">
    <property type="entry name" value="C2 domain"/>
    <property type="match status" value="1"/>
</dbReference>
<accession>A0A6A3BNW2</accession>
<evidence type="ECO:0000313" key="4">
    <source>
        <dbReference type="Proteomes" id="UP000436088"/>
    </source>
</evidence>
<dbReference type="SUPFAM" id="SSF49562">
    <property type="entry name" value="C2 domain (Calcium/lipid-binding domain, CaLB)"/>
    <property type="match status" value="1"/>
</dbReference>
<dbReference type="GO" id="GO:0006952">
    <property type="term" value="P:defense response"/>
    <property type="evidence" value="ECO:0007669"/>
    <property type="project" value="InterPro"/>
</dbReference>
<reference evidence="3" key="1">
    <citation type="submission" date="2019-09" db="EMBL/GenBank/DDBJ databases">
        <title>Draft genome information of white flower Hibiscus syriacus.</title>
        <authorList>
            <person name="Kim Y.-M."/>
        </authorList>
    </citation>
    <scope>NUCLEOTIDE SEQUENCE [LARGE SCALE GENOMIC DNA]</scope>
    <source>
        <strain evidence="3">YM2019G1</strain>
    </source>
</reference>
<name>A0A6A3BNW2_HIBSY</name>
<feature type="domain" description="C2" evidence="2">
    <location>
        <begin position="1"/>
        <end position="117"/>
    </location>
</feature>
<feature type="compositionally biased region" description="Low complexity" evidence="1">
    <location>
        <begin position="212"/>
        <end position="222"/>
    </location>
</feature>
<dbReference type="PANTHER" id="PTHR32246">
    <property type="entry name" value="INGRESSION PROTEIN FIC1"/>
    <property type="match status" value="1"/>
</dbReference>
<dbReference type="InterPro" id="IPR044750">
    <property type="entry name" value="C2_SRC2/BAP"/>
</dbReference>
<evidence type="ECO:0000259" key="2">
    <source>
        <dbReference type="PROSITE" id="PS50004"/>
    </source>
</evidence>
<feature type="compositionally biased region" description="Basic and acidic residues" evidence="1">
    <location>
        <begin position="202"/>
        <end position="211"/>
    </location>
</feature>
<dbReference type="EMBL" id="VEPZ02000803">
    <property type="protein sequence ID" value="KAE8718710.1"/>
    <property type="molecule type" value="Genomic_DNA"/>
</dbReference>
<proteinExistence type="predicted"/>